<sequence>MVGGVLVPIDHPSSMLPPGRPDALDRGGVGHRGGKAGPLPLMSSLLVLRLTIRAPARSPSSTYPAGRPSSRSPCPRDRCCGAAPPHSSMPEITPAAGCAEASGPALRLQVAPSLRRRDPTYPRATEADVANRLEEKRRRRTAVLSVF</sequence>
<feature type="region of interest" description="Disordered" evidence="1">
    <location>
        <begin position="56"/>
        <end position="129"/>
    </location>
</feature>
<reference evidence="2" key="1">
    <citation type="journal article" date="2004" name="Nature">
        <title>Genome duplication in the teleost fish Tetraodon nigroviridis reveals the early vertebrate proto-karyotype.</title>
        <authorList>
            <person name="Jaillon O."/>
            <person name="Aury J.-M."/>
            <person name="Brunet F."/>
            <person name="Petit J.-L."/>
            <person name="Stange-Thomann N."/>
            <person name="Mauceli E."/>
            <person name="Bouneau L."/>
            <person name="Fischer C."/>
            <person name="Ozouf-Costaz C."/>
            <person name="Bernot A."/>
            <person name="Nicaud S."/>
            <person name="Jaffe D."/>
            <person name="Fisher S."/>
            <person name="Lutfalla G."/>
            <person name="Dossat C."/>
            <person name="Segurens B."/>
            <person name="Dasilva C."/>
            <person name="Salanoubat M."/>
            <person name="Levy M."/>
            <person name="Boudet N."/>
            <person name="Castellano S."/>
            <person name="Anthouard V."/>
            <person name="Jubin C."/>
            <person name="Castelli V."/>
            <person name="Katinka M."/>
            <person name="Vacherie B."/>
            <person name="Biemont C."/>
            <person name="Skalli Z."/>
            <person name="Cattolico L."/>
            <person name="Poulain J."/>
            <person name="De Berardinis V."/>
            <person name="Cruaud C."/>
            <person name="Duprat S."/>
            <person name="Brottier P."/>
            <person name="Coutanceau J.-P."/>
            <person name="Gouzy J."/>
            <person name="Parra G."/>
            <person name="Lardier G."/>
            <person name="Chapple C."/>
            <person name="McKernan K.J."/>
            <person name="McEwan P."/>
            <person name="Bosak S."/>
            <person name="Kellis M."/>
            <person name="Volff J.-N."/>
            <person name="Guigo R."/>
            <person name="Zody M.C."/>
            <person name="Mesirov J."/>
            <person name="Lindblad-Toh K."/>
            <person name="Birren B."/>
            <person name="Nusbaum C."/>
            <person name="Kahn D."/>
            <person name="Robinson-Rechavi M."/>
            <person name="Laudet V."/>
            <person name="Schachter V."/>
            <person name="Quetier F."/>
            <person name="Saurin W."/>
            <person name="Scarpelli C."/>
            <person name="Wincker P."/>
            <person name="Lander E.S."/>
            <person name="Weissenbach J."/>
            <person name="Roest Crollius H."/>
        </authorList>
    </citation>
    <scope>NUCLEOTIDE SEQUENCE [LARGE SCALE GENOMIC DNA]</scope>
</reference>
<dbReference type="AlphaFoldDB" id="Q4SNB5"/>
<organism evidence="2">
    <name type="scientific">Tetraodon nigroviridis</name>
    <name type="common">Spotted green pufferfish</name>
    <name type="synonym">Chelonodon nigroviridis</name>
    <dbReference type="NCBI Taxonomy" id="99883"/>
    <lineage>
        <taxon>Eukaryota</taxon>
        <taxon>Metazoa</taxon>
        <taxon>Chordata</taxon>
        <taxon>Craniata</taxon>
        <taxon>Vertebrata</taxon>
        <taxon>Euteleostomi</taxon>
        <taxon>Actinopterygii</taxon>
        <taxon>Neopterygii</taxon>
        <taxon>Teleostei</taxon>
        <taxon>Neoteleostei</taxon>
        <taxon>Acanthomorphata</taxon>
        <taxon>Eupercaria</taxon>
        <taxon>Tetraodontiformes</taxon>
        <taxon>Tetradontoidea</taxon>
        <taxon>Tetraodontidae</taxon>
        <taxon>Tetraodon</taxon>
    </lineage>
</organism>
<evidence type="ECO:0000256" key="1">
    <source>
        <dbReference type="SAM" id="MobiDB-lite"/>
    </source>
</evidence>
<evidence type="ECO:0000313" key="2">
    <source>
        <dbReference type="EMBL" id="CAF97867.1"/>
    </source>
</evidence>
<reference evidence="2" key="2">
    <citation type="submission" date="2004-02" db="EMBL/GenBank/DDBJ databases">
        <authorList>
            <consortium name="Genoscope"/>
            <consortium name="Whitehead Institute Centre for Genome Research"/>
        </authorList>
    </citation>
    <scope>NUCLEOTIDE SEQUENCE</scope>
</reference>
<dbReference type="KEGG" id="tng:GSTEN00015364G001"/>
<gene>
    <name evidence="2" type="ORF">GSTENG00015364001</name>
</gene>
<protein>
    <submittedName>
        <fullName evidence="2">(spotted green pufferfish) hypothetical protein</fullName>
    </submittedName>
</protein>
<proteinExistence type="predicted"/>
<feature type="region of interest" description="Disordered" evidence="1">
    <location>
        <begin position="1"/>
        <end position="38"/>
    </location>
</feature>
<accession>Q4SNB5</accession>
<dbReference type="EMBL" id="CAAE01014543">
    <property type="protein sequence ID" value="CAF97867.1"/>
    <property type="molecule type" value="Genomic_DNA"/>
</dbReference>
<feature type="compositionally biased region" description="Basic and acidic residues" evidence="1">
    <location>
        <begin position="115"/>
        <end position="129"/>
    </location>
</feature>
<comment type="caution">
    <text evidence="2">The sequence shown here is derived from an EMBL/GenBank/DDBJ whole genome shotgun (WGS) entry which is preliminary data.</text>
</comment>
<name>Q4SNB5_TETNG</name>